<name>A0ACC2XR98_9TREE</name>
<evidence type="ECO:0000313" key="2">
    <source>
        <dbReference type="Proteomes" id="UP001234202"/>
    </source>
</evidence>
<organism evidence="1 2">
    <name type="scientific">Naganishia onofrii</name>
    <dbReference type="NCBI Taxonomy" id="1851511"/>
    <lineage>
        <taxon>Eukaryota</taxon>
        <taxon>Fungi</taxon>
        <taxon>Dikarya</taxon>
        <taxon>Basidiomycota</taxon>
        <taxon>Agaricomycotina</taxon>
        <taxon>Tremellomycetes</taxon>
        <taxon>Filobasidiales</taxon>
        <taxon>Filobasidiaceae</taxon>
        <taxon>Naganishia</taxon>
    </lineage>
</organism>
<accession>A0ACC2XR98</accession>
<keyword evidence="2" id="KW-1185">Reference proteome</keyword>
<protein>
    <submittedName>
        <fullName evidence="1">Uncharacterized protein</fullName>
    </submittedName>
</protein>
<dbReference type="Proteomes" id="UP001234202">
    <property type="component" value="Unassembled WGS sequence"/>
</dbReference>
<proteinExistence type="predicted"/>
<gene>
    <name evidence="1" type="ORF">QFC24_002261</name>
</gene>
<comment type="caution">
    <text evidence="1">The sequence shown here is derived from an EMBL/GenBank/DDBJ whole genome shotgun (WGS) entry which is preliminary data.</text>
</comment>
<dbReference type="EMBL" id="JASBWV010000006">
    <property type="protein sequence ID" value="KAJ9125989.1"/>
    <property type="molecule type" value="Genomic_DNA"/>
</dbReference>
<reference evidence="1" key="1">
    <citation type="submission" date="2023-04" db="EMBL/GenBank/DDBJ databases">
        <title>Draft Genome sequencing of Naganishia species isolated from polar environments using Oxford Nanopore Technology.</title>
        <authorList>
            <person name="Leo P."/>
            <person name="Venkateswaran K."/>
        </authorList>
    </citation>
    <scope>NUCLEOTIDE SEQUENCE</scope>
    <source>
        <strain evidence="1">DBVPG 5303</strain>
    </source>
</reference>
<sequence>MFAKSFTAALVVASISAMAQNTASEMQLAGVKANFQQAQLVPQFLPTFNPSALLNVSFGSDNIEPGTPLAATAVSSAPTLTVIPASNFSSAYPEATTMFTVAMVDADIVGTDESGNQTRHWLANNVALTSGEDGAFGLNYTTDPITNYAGPGPAEGSGAHRYVLLFIDQPSTFTAPAYLSQPNTPLGTFNFQNYLSSTGLGPIVAANYITVENGVATVTVASTSAVQSSTLVAAAAASTSGASSAMSSGASSSMGSASHSGSSSATKAASSAGSAASSAVASASVTAAKSGASALMPAGLAGLVGVGALAVGLVF</sequence>
<evidence type="ECO:0000313" key="1">
    <source>
        <dbReference type="EMBL" id="KAJ9125989.1"/>
    </source>
</evidence>